<keyword evidence="1" id="KW-0521">NADP</keyword>
<accession>A0A2S7U093</accession>
<evidence type="ECO:0000256" key="1">
    <source>
        <dbReference type="ARBA" id="ARBA00022857"/>
    </source>
</evidence>
<dbReference type="Pfam" id="PF05893">
    <property type="entry name" value="LuxC"/>
    <property type="match status" value="1"/>
</dbReference>
<dbReference type="EMBL" id="MQWA01000001">
    <property type="protein sequence ID" value="PQJ27814.1"/>
    <property type="molecule type" value="Genomic_DNA"/>
</dbReference>
<dbReference type="SUPFAM" id="SSF53720">
    <property type="entry name" value="ALDH-like"/>
    <property type="match status" value="1"/>
</dbReference>
<proteinExistence type="predicted"/>
<evidence type="ECO:0000313" key="2">
    <source>
        <dbReference type="EMBL" id="PQJ27814.1"/>
    </source>
</evidence>
<dbReference type="RefSeq" id="WP_105042306.1">
    <property type="nucleotide sequence ID" value="NZ_MQWA01000001.1"/>
</dbReference>
<dbReference type="InterPro" id="IPR008670">
    <property type="entry name" value="CoA_reduct_LuxC"/>
</dbReference>
<name>A0A2S7U093_9BACT</name>
<reference evidence="2 3" key="1">
    <citation type="submission" date="2016-12" db="EMBL/GenBank/DDBJ databases">
        <title>Study of bacterial adaptation to deep sea.</title>
        <authorList>
            <person name="Song J."/>
            <person name="Yoshizawa S."/>
            <person name="Kogure K."/>
        </authorList>
    </citation>
    <scope>NUCLEOTIDE SEQUENCE [LARGE SCALE GENOMIC DNA]</scope>
    <source>
        <strain evidence="2 3">SAORIC-165</strain>
    </source>
</reference>
<dbReference type="GO" id="GO:0008218">
    <property type="term" value="P:bioluminescence"/>
    <property type="evidence" value="ECO:0007669"/>
    <property type="project" value="InterPro"/>
</dbReference>
<keyword evidence="3" id="KW-1185">Reference proteome</keyword>
<evidence type="ECO:0008006" key="4">
    <source>
        <dbReference type="Google" id="ProtNLM"/>
    </source>
</evidence>
<comment type="caution">
    <text evidence="2">The sequence shown here is derived from an EMBL/GenBank/DDBJ whole genome shotgun (WGS) entry which is preliminary data.</text>
</comment>
<gene>
    <name evidence="2" type="ORF">BSZ32_04405</name>
</gene>
<dbReference type="OrthoDB" id="580775at2"/>
<protein>
    <recommendedName>
        <fullName evidence="4">Long-chain-fatty-acyl-CoA reductase</fullName>
    </recommendedName>
</protein>
<sequence length="359" mass="39661">MLTEQRAHHLAKASEAFQAFLGQITANELLDWVSHELGHPEALDEFQQVGDILTKATPPKHLLHIISGNTPHAGLQSLLRGLLVGAQNTIKLPATKADCESIPEITAFYRALPKELQQLCLFTSELSDSLLASADCVIAIGSDRAIESIHQRLKPQQRFIPHGHKISFGLIDKPSTKNAQLAATDASLYNQQGCLSPHAIYVKQGAEDFAPMLAKAMETFNQRDPRGPIGLSESGSIRNLRETVRYQAAQEPDNYQLYESKGDTSWTVIYENSPTLRPSPQNRTIYVRPWPDNPLDLGKEVEYLSTIALSPLSALLKTVECLTPARVCQLGKAQHPHLFWHHDGIAPLASLVTCLDIHL</sequence>
<evidence type="ECO:0000313" key="3">
    <source>
        <dbReference type="Proteomes" id="UP000239907"/>
    </source>
</evidence>
<dbReference type="Proteomes" id="UP000239907">
    <property type="component" value="Unassembled WGS sequence"/>
</dbReference>
<dbReference type="InterPro" id="IPR016161">
    <property type="entry name" value="Ald_DH/histidinol_DH"/>
</dbReference>
<dbReference type="AlphaFoldDB" id="A0A2S7U093"/>
<dbReference type="GO" id="GO:0003995">
    <property type="term" value="F:acyl-CoA dehydrogenase activity"/>
    <property type="evidence" value="ECO:0007669"/>
    <property type="project" value="InterPro"/>
</dbReference>
<organism evidence="2 3">
    <name type="scientific">Rubritalea profundi</name>
    <dbReference type="NCBI Taxonomy" id="1658618"/>
    <lineage>
        <taxon>Bacteria</taxon>
        <taxon>Pseudomonadati</taxon>
        <taxon>Verrucomicrobiota</taxon>
        <taxon>Verrucomicrobiia</taxon>
        <taxon>Verrucomicrobiales</taxon>
        <taxon>Rubritaleaceae</taxon>
        <taxon>Rubritalea</taxon>
    </lineage>
</organism>